<protein>
    <submittedName>
        <fullName evidence="1">Uncharacterized protein</fullName>
    </submittedName>
</protein>
<dbReference type="Proteomes" id="UP000295493">
    <property type="component" value="Unassembled WGS sequence"/>
</dbReference>
<evidence type="ECO:0000313" key="2">
    <source>
        <dbReference type="Proteomes" id="UP000295493"/>
    </source>
</evidence>
<dbReference type="InterPro" id="IPR011990">
    <property type="entry name" value="TPR-like_helical_dom_sf"/>
</dbReference>
<organism evidence="1 2">
    <name type="scientific">Stakelama pacifica</name>
    <dbReference type="NCBI Taxonomy" id="517720"/>
    <lineage>
        <taxon>Bacteria</taxon>
        <taxon>Pseudomonadati</taxon>
        <taxon>Pseudomonadota</taxon>
        <taxon>Alphaproteobacteria</taxon>
        <taxon>Sphingomonadales</taxon>
        <taxon>Sphingomonadaceae</taxon>
        <taxon>Stakelama</taxon>
    </lineage>
</organism>
<gene>
    <name evidence="1" type="ORF">EV664_10381</name>
</gene>
<comment type="caution">
    <text evidence="1">The sequence shown here is derived from an EMBL/GenBank/DDBJ whole genome shotgun (WGS) entry which is preliminary data.</text>
</comment>
<name>A0A4R6FRS1_9SPHN</name>
<accession>A0A4R6FRS1</accession>
<dbReference type="OrthoDB" id="7390129at2"/>
<dbReference type="Gene3D" id="1.25.40.10">
    <property type="entry name" value="Tetratricopeptide repeat domain"/>
    <property type="match status" value="1"/>
</dbReference>
<evidence type="ECO:0000313" key="1">
    <source>
        <dbReference type="EMBL" id="TDN84441.1"/>
    </source>
</evidence>
<proteinExistence type="predicted"/>
<keyword evidence="2" id="KW-1185">Reference proteome</keyword>
<dbReference type="AlphaFoldDB" id="A0A4R6FRS1"/>
<dbReference type="EMBL" id="SNWD01000003">
    <property type="protein sequence ID" value="TDN84441.1"/>
    <property type="molecule type" value="Genomic_DNA"/>
</dbReference>
<reference evidence="1 2" key="1">
    <citation type="submission" date="2019-03" db="EMBL/GenBank/DDBJ databases">
        <title>Genomic Encyclopedia of Type Strains, Phase IV (KMG-IV): sequencing the most valuable type-strain genomes for metagenomic binning, comparative biology and taxonomic classification.</title>
        <authorList>
            <person name="Goeker M."/>
        </authorList>
    </citation>
    <scope>NUCLEOTIDE SEQUENCE [LARGE SCALE GENOMIC DNA]</scope>
    <source>
        <strain evidence="1 2">DSM 25059</strain>
    </source>
</reference>
<sequence length="215" mass="23070">MSGWLILGGVAALVVALLFVLGVSRSLWTFVLSALSLGGAGYALQGYPFMPGAPAQKSSEVAEIDQQMVDMREAMFGKITYERPIFIAADALMRKGATDSAVRLMLSAVDHQPRLASLWTWLGMAYVDHDKGTVSPAAQLAFEHAIALAPNHPGPRFFYGLALIRSGQFAAARGQWARAAALCPESADYCAGLKLRLNLLDRYLAATAEAQPDGR</sequence>
<dbReference type="SUPFAM" id="SSF48452">
    <property type="entry name" value="TPR-like"/>
    <property type="match status" value="1"/>
</dbReference>